<dbReference type="InterPro" id="IPR038720">
    <property type="entry name" value="YprB_RNase_H-like_dom"/>
</dbReference>
<gene>
    <name evidence="2" type="ORF">S06H3_12160</name>
</gene>
<feature type="non-terminal residue" evidence="2">
    <location>
        <position position="165"/>
    </location>
</feature>
<dbReference type="Gene3D" id="3.30.420.10">
    <property type="entry name" value="Ribonuclease H-like superfamily/Ribonuclease H"/>
    <property type="match status" value="1"/>
</dbReference>
<dbReference type="InterPro" id="IPR012337">
    <property type="entry name" value="RNaseH-like_sf"/>
</dbReference>
<feature type="domain" description="YprB ribonuclease H-like" evidence="1">
    <location>
        <begin position="11"/>
        <end position="164"/>
    </location>
</feature>
<dbReference type="SUPFAM" id="SSF53098">
    <property type="entry name" value="Ribonuclease H-like"/>
    <property type="match status" value="1"/>
</dbReference>
<proteinExistence type="predicted"/>
<comment type="caution">
    <text evidence="2">The sequence shown here is derived from an EMBL/GenBank/DDBJ whole genome shotgun (WGS) entry which is preliminary data.</text>
</comment>
<dbReference type="EMBL" id="BARV01005968">
    <property type="protein sequence ID" value="GAI05926.1"/>
    <property type="molecule type" value="Genomic_DNA"/>
</dbReference>
<name>X1LJA8_9ZZZZ</name>
<evidence type="ECO:0000313" key="2">
    <source>
        <dbReference type="EMBL" id="GAI05926.1"/>
    </source>
</evidence>
<dbReference type="AlphaFoldDB" id="X1LJA8"/>
<dbReference type="PANTHER" id="PTHR38462">
    <property type="entry name" value="EXONUCLEASE-LIKE PROTEIN"/>
    <property type="match status" value="1"/>
</dbReference>
<dbReference type="PANTHER" id="PTHR38462:SF1">
    <property type="entry name" value="YPRB RIBONUCLEASE H-LIKE DOMAIN-CONTAINING PROTEIN"/>
    <property type="match status" value="1"/>
</dbReference>
<reference evidence="2" key="1">
    <citation type="journal article" date="2014" name="Front. Microbiol.">
        <title>High frequency of phylogenetically diverse reductive dehalogenase-homologous genes in deep subseafloor sedimentary metagenomes.</title>
        <authorList>
            <person name="Kawai M."/>
            <person name="Futagami T."/>
            <person name="Toyoda A."/>
            <person name="Takaki Y."/>
            <person name="Nishi S."/>
            <person name="Hori S."/>
            <person name="Arai W."/>
            <person name="Tsubouchi T."/>
            <person name="Morono Y."/>
            <person name="Uchiyama I."/>
            <person name="Ito T."/>
            <person name="Fujiyama A."/>
            <person name="Inagaki F."/>
            <person name="Takami H."/>
        </authorList>
    </citation>
    <scope>NUCLEOTIDE SEQUENCE</scope>
    <source>
        <strain evidence="2">Expedition CK06-06</strain>
    </source>
</reference>
<dbReference type="GO" id="GO:0003676">
    <property type="term" value="F:nucleic acid binding"/>
    <property type="evidence" value="ECO:0007669"/>
    <property type="project" value="InterPro"/>
</dbReference>
<protein>
    <recommendedName>
        <fullName evidence="1">YprB ribonuclease H-like domain-containing protein</fullName>
    </recommendedName>
</protein>
<accession>X1LJA8</accession>
<organism evidence="2">
    <name type="scientific">marine sediment metagenome</name>
    <dbReference type="NCBI Taxonomy" id="412755"/>
    <lineage>
        <taxon>unclassified sequences</taxon>
        <taxon>metagenomes</taxon>
        <taxon>ecological metagenomes</taxon>
    </lineage>
</organism>
<sequence length="165" mass="19167">MVSRSGNYVEAYLDIETTGLSPWVNEITVFGIHLCNGDETSFIQLIGEDVTTDNILGALKNASVIYTYNGRRFDLPFIYCRLGVNLAKLFTHCDLMYDCWRNNLYGGFKAVERQLGIERRLIEINGYEAVRLWWRYVNDYDEDALATLLEYNKEDVINLKTLKER</sequence>
<evidence type="ECO:0000259" key="1">
    <source>
        <dbReference type="Pfam" id="PF13482"/>
    </source>
</evidence>
<dbReference type="Pfam" id="PF13482">
    <property type="entry name" value="RNase_H_2"/>
    <property type="match status" value="1"/>
</dbReference>
<dbReference type="InterPro" id="IPR036397">
    <property type="entry name" value="RNaseH_sf"/>
</dbReference>